<dbReference type="InterPro" id="IPR013154">
    <property type="entry name" value="ADH-like_N"/>
</dbReference>
<dbReference type="GO" id="GO:0016651">
    <property type="term" value="F:oxidoreductase activity, acting on NAD(P)H"/>
    <property type="evidence" value="ECO:0007669"/>
    <property type="project" value="TreeGrafter"/>
</dbReference>
<organism evidence="4 5">
    <name type="scientific">Thermomonas haemolytica</name>
    <dbReference type="NCBI Taxonomy" id="141949"/>
    <lineage>
        <taxon>Bacteria</taxon>
        <taxon>Pseudomonadati</taxon>
        <taxon>Pseudomonadota</taxon>
        <taxon>Gammaproteobacteria</taxon>
        <taxon>Lysobacterales</taxon>
        <taxon>Lysobacteraceae</taxon>
        <taxon>Thermomonas</taxon>
    </lineage>
</organism>
<proteinExistence type="predicted"/>
<dbReference type="InterPro" id="IPR036291">
    <property type="entry name" value="NAD(P)-bd_dom_sf"/>
</dbReference>
<dbReference type="CDD" id="cd08292">
    <property type="entry name" value="ETR_like_2"/>
    <property type="match status" value="1"/>
</dbReference>
<keyword evidence="1" id="KW-0521">NADP</keyword>
<sequence length="325" mass="33732">MRSALYQSFGDPTQVLALADAPMPQPQAGEVRIRTLLAPIHNHDLLTVRGQYGYKPALPVIGGSEAVGIVDALGEGVEGLAVGQRVATPAGRGTWAEYFIAPARMTVPLPDGIPDETAAQLMAMPLSALMLLETLALPAGAWIVQNAANGAVGKALAMLAGARGLRVVNIVRREEGVAELGALGITHVVCSTQSGWMQQVREITGPGLAQAAIDSVGGRASGALLALLGNNGVLVSFGALTGEPMQLSPADLIFKQAVVKGFWGSKASQALSAEDRRRLVGELLQRTLAGELRLPVDAIYDLADIAQAAAASLRPGRPGKVLLRP</sequence>
<dbReference type="InterPro" id="IPR013149">
    <property type="entry name" value="ADH-like_C"/>
</dbReference>
<dbReference type="PANTHER" id="PTHR48106:SF2">
    <property type="entry name" value="ZN2+-BINDING DEHYDROGENASE"/>
    <property type="match status" value="1"/>
</dbReference>
<dbReference type="Proteomes" id="UP000295414">
    <property type="component" value="Unassembled WGS sequence"/>
</dbReference>
<protein>
    <submittedName>
        <fullName evidence="4">NADPH:quinone reductase-like Zn-dependent oxidoreductase</fullName>
    </submittedName>
</protein>
<evidence type="ECO:0000313" key="4">
    <source>
        <dbReference type="EMBL" id="TCT24451.1"/>
    </source>
</evidence>
<accession>A0A4R3N7M6</accession>
<dbReference type="AlphaFoldDB" id="A0A4R3N7M6"/>
<dbReference type="OrthoDB" id="9788224at2"/>
<dbReference type="SMART" id="SM00829">
    <property type="entry name" value="PKS_ER"/>
    <property type="match status" value="1"/>
</dbReference>
<dbReference type="InterPro" id="IPR011032">
    <property type="entry name" value="GroES-like_sf"/>
</dbReference>
<keyword evidence="5" id="KW-1185">Reference proteome</keyword>
<dbReference type="Pfam" id="PF00107">
    <property type="entry name" value="ADH_zinc_N"/>
    <property type="match status" value="1"/>
</dbReference>
<comment type="caution">
    <text evidence="4">The sequence shown here is derived from an EMBL/GenBank/DDBJ whole genome shotgun (WGS) entry which is preliminary data.</text>
</comment>
<name>A0A4R3N7M6_9GAMM</name>
<dbReference type="InterPro" id="IPR020843">
    <property type="entry name" value="ER"/>
</dbReference>
<evidence type="ECO:0000256" key="2">
    <source>
        <dbReference type="ARBA" id="ARBA00023002"/>
    </source>
</evidence>
<dbReference type="EMBL" id="SMAP01000004">
    <property type="protein sequence ID" value="TCT24451.1"/>
    <property type="molecule type" value="Genomic_DNA"/>
</dbReference>
<evidence type="ECO:0000313" key="5">
    <source>
        <dbReference type="Proteomes" id="UP000295414"/>
    </source>
</evidence>
<dbReference type="Gene3D" id="3.90.180.10">
    <property type="entry name" value="Medium-chain alcohol dehydrogenases, catalytic domain"/>
    <property type="match status" value="1"/>
</dbReference>
<feature type="domain" description="Enoyl reductase (ER)" evidence="3">
    <location>
        <begin position="11"/>
        <end position="323"/>
    </location>
</feature>
<gene>
    <name evidence="4" type="ORF">EDC34_104139</name>
</gene>
<dbReference type="SUPFAM" id="SSF51735">
    <property type="entry name" value="NAD(P)-binding Rossmann-fold domains"/>
    <property type="match status" value="1"/>
</dbReference>
<dbReference type="RefSeq" id="WP_114960205.1">
    <property type="nucleotide sequence ID" value="NZ_MSZW01000020.1"/>
</dbReference>
<dbReference type="Pfam" id="PF08240">
    <property type="entry name" value="ADH_N"/>
    <property type="match status" value="1"/>
</dbReference>
<evidence type="ECO:0000256" key="1">
    <source>
        <dbReference type="ARBA" id="ARBA00022857"/>
    </source>
</evidence>
<dbReference type="PANTHER" id="PTHR48106">
    <property type="entry name" value="QUINONE OXIDOREDUCTASE PIG3-RELATED"/>
    <property type="match status" value="1"/>
</dbReference>
<dbReference type="SUPFAM" id="SSF50129">
    <property type="entry name" value="GroES-like"/>
    <property type="match status" value="1"/>
</dbReference>
<evidence type="ECO:0000259" key="3">
    <source>
        <dbReference type="SMART" id="SM00829"/>
    </source>
</evidence>
<dbReference type="GO" id="GO:0070402">
    <property type="term" value="F:NADPH binding"/>
    <property type="evidence" value="ECO:0007669"/>
    <property type="project" value="TreeGrafter"/>
</dbReference>
<keyword evidence="2" id="KW-0560">Oxidoreductase</keyword>
<reference evidence="4 5" key="1">
    <citation type="submission" date="2019-03" db="EMBL/GenBank/DDBJ databases">
        <title>Genomic Encyclopedia of Type Strains, Phase IV (KMG-IV): sequencing the most valuable type-strain genomes for metagenomic binning, comparative biology and taxonomic classification.</title>
        <authorList>
            <person name="Goeker M."/>
        </authorList>
    </citation>
    <scope>NUCLEOTIDE SEQUENCE [LARGE SCALE GENOMIC DNA]</scope>
    <source>
        <strain evidence="4 5">DSM 13605</strain>
    </source>
</reference>
<dbReference type="Gene3D" id="3.40.50.720">
    <property type="entry name" value="NAD(P)-binding Rossmann-like Domain"/>
    <property type="match status" value="1"/>
</dbReference>